<reference evidence="3 4" key="1">
    <citation type="journal article" date="2016" name="Int. J. Syst. Evol. Microbiol.">
        <title>Pontibacter aydingkolensis sp. nov., isolated from soil of a salt lake.</title>
        <authorList>
            <person name="Osman G."/>
            <person name="Zhang T."/>
            <person name="Lou K."/>
            <person name="Gao Y."/>
            <person name="Chang W."/>
            <person name="Lin Q."/>
            <person name="Yang H.M."/>
            <person name="Huo X.D."/>
            <person name="Wang N."/>
        </authorList>
    </citation>
    <scope>NUCLEOTIDE SEQUENCE [LARGE SCALE GENOMIC DNA]</scope>
    <source>
        <strain evidence="3 4">KACC 19255</strain>
    </source>
</reference>
<dbReference type="Pfam" id="PF18962">
    <property type="entry name" value="Por_Secre_tail"/>
    <property type="match status" value="1"/>
</dbReference>
<dbReference type="EMBL" id="JAHYXK010000002">
    <property type="protein sequence ID" value="MBW7466101.1"/>
    <property type="molecule type" value="Genomic_DNA"/>
</dbReference>
<dbReference type="InterPro" id="IPR026444">
    <property type="entry name" value="Secre_tail"/>
</dbReference>
<dbReference type="NCBIfam" id="TIGR04183">
    <property type="entry name" value="Por_Secre_tail"/>
    <property type="match status" value="1"/>
</dbReference>
<sequence length="464" mass="52545">MKKCFTLLLFAAAFLLCPILQAQKLPPSLDNPVIKAALERAQNLSATDNARISTNQTIRVAQTETYATWREDNQWVDEGRINYTFNTRGQIETATEIELPANVNSTQYTYVYNSQGIPTELISKEWVNSAWVNAGRLTIEFEDNLLKSFGMYVWSNNIWVLMLGERSTFTKLNGRVTETVAEVYSAIPGAETNGWELSERIAYSYTGSDNRPTGIITYSRQGTNWVEQEKETAITYVGSTYERSSYFLEEYDRVNSVWNKYKYEYQYSQDAAAQTRTIVETEYNVEGTTTTPNLRTTTTDLTSGEPYVSNTTVRTLIETYEGQTNSWVRDTEAKATVTRDSSGDITQIIFQEYSDSEEAFVNTERFVYSNFTTITVTSAVNDMLAKATEVYPNPVQNSLRISLDAAKVRNANLNIYSLTGQKVFEQHSLNATTIIDVSKLPAGVYMVRITDDNNANVTRRIVKQ</sequence>
<evidence type="ECO:0000313" key="3">
    <source>
        <dbReference type="EMBL" id="MBW7466101.1"/>
    </source>
</evidence>
<dbReference type="RefSeq" id="WP_219875986.1">
    <property type="nucleotide sequence ID" value="NZ_JAHYXK010000002.1"/>
</dbReference>
<feature type="domain" description="Secretion system C-terminal sorting" evidence="2">
    <location>
        <begin position="390"/>
        <end position="462"/>
    </location>
</feature>
<comment type="caution">
    <text evidence="3">The sequence shown here is derived from an EMBL/GenBank/DDBJ whole genome shotgun (WGS) entry which is preliminary data.</text>
</comment>
<gene>
    <name evidence="3" type="ORF">K0O23_03405</name>
</gene>
<keyword evidence="1" id="KW-0732">Signal</keyword>
<name>A0ABS7CQH7_9BACT</name>
<evidence type="ECO:0000259" key="2">
    <source>
        <dbReference type="Pfam" id="PF18962"/>
    </source>
</evidence>
<dbReference type="Proteomes" id="UP000813018">
    <property type="component" value="Unassembled WGS sequence"/>
</dbReference>
<feature type="signal peptide" evidence="1">
    <location>
        <begin position="1"/>
        <end position="22"/>
    </location>
</feature>
<proteinExistence type="predicted"/>
<accession>A0ABS7CQH7</accession>
<feature type="chain" id="PRO_5047409299" evidence="1">
    <location>
        <begin position="23"/>
        <end position="464"/>
    </location>
</feature>
<evidence type="ECO:0000256" key="1">
    <source>
        <dbReference type="SAM" id="SignalP"/>
    </source>
</evidence>
<dbReference type="Gene3D" id="2.40.128.720">
    <property type="match status" value="1"/>
</dbReference>
<organism evidence="3 4">
    <name type="scientific">Pontibacter aydingkolensis</name>
    <dbReference type="NCBI Taxonomy" id="1911536"/>
    <lineage>
        <taxon>Bacteria</taxon>
        <taxon>Pseudomonadati</taxon>
        <taxon>Bacteroidota</taxon>
        <taxon>Cytophagia</taxon>
        <taxon>Cytophagales</taxon>
        <taxon>Hymenobacteraceae</taxon>
        <taxon>Pontibacter</taxon>
    </lineage>
</organism>
<protein>
    <submittedName>
        <fullName evidence="3">T9SS type A sorting domain-containing protein</fullName>
    </submittedName>
</protein>
<evidence type="ECO:0000313" key="4">
    <source>
        <dbReference type="Proteomes" id="UP000813018"/>
    </source>
</evidence>
<keyword evidence="4" id="KW-1185">Reference proteome</keyword>